<feature type="domain" description="AB hydrolase-1" evidence="3">
    <location>
        <begin position="41"/>
        <end position="234"/>
    </location>
</feature>
<organism evidence="4 5">
    <name type="scientific">Paenibacillus puldeungensis</name>
    <dbReference type="NCBI Taxonomy" id="696536"/>
    <lineage>
        <taxon>Bacteria</taxon>
        <taxon>Bacillati</taxon>
        <taxon>Bacillota</taxon>
        <taxon>Bacilli</taxon>
        <taxon>Bacillales</taxon>
        <taxon>Paenibacillaceae</taxon>
        <taxon>Paenibacillus</taxon>
    </lineage>
</organism>
<dbReference type="RefSeq" id="WP_379319329.1">
    <property type="nucleotide sequence ID" value="NZ_JBHTLM010000006.1"/>
</dbReference>
<reference evidence="5" key="1">
    <citation type="journal article" date="2019" name="Int. J. Syst. Evol. Microbiol.">
        <title>The Global Catalogue of Microorganisms (GCM) 10K type strain sequencing project: providing services to taxonomists for standard genome sequencing and annotation.</title>
        <authorList>
            <consortium name="The Broad Institute Genomics Platform"/>
            <consortium name="The Broad Institute Genome Sequencing Center for Infectious Disease"/>
            <person name="Wu L."/>
            <person name="Ma J."/>
        </authorList>
    </citation>
    <scope>NUCLEOTIDE SEQUENCE [LARGE SCALE GENOMIC DNA]</scope>
    <source>
        <strain evidence="5">CCUG 59189</strain>
    </source>
</reference>
<gene>
    <name evidence="4" type="ORF">ACFQ3W_10335</name>
</gene>
<name>A0ABW3RXU8_9BACL</name>
<proteinExistence type="predicted"/>
<dbReference type="InterPro" id="IPR050266">
    <property type="entry name" value="AB_hydrolase_sf"/>
</dbReference>
<evidence type="ECO:0000256" key="1">
    <source>
        <dbReference type="ARBA" id="ARBA00022801"/>
    </source>
</evidence>
<feature type="transmembrane region" description="Helical" evidence="2">
    <location>
        <begin position="135"/>
        <end position="154"/>
    </location>
</feature>
<keyword evidence="1 4" id="KW-0378">Hydrolase</keyword>
<protein>
    <submittedName>
        <fullName evidence="4">Alpha/beta fold hydrolase</fullName>
    </submittedName>
</protein>
<dbReference type="PANTHER" id="PTHR43798:SF31">
    <property type="entry name" value="AB HYDROLASE SUPERFAMILY PROTEIN YCLE"/>
    <property type="match status" value="1"/>
</dbReference>
<evidence type="ECO:0000313" key="4">
    <source>
        <dbReference type="EMBL" id="MFD1176696.1"/>
    </source>
</evidence>
<evidence type="ECO:0000256" key="2">
    <source>
        <dbReference type="SAM" id="Phobius"/>
    </source>
</evidence>
<sequence>MSHAYINGYQMHYEDCGKGTAVIFIHPPVLTSITFQYQMKLSADFRIISFDIRGHGQSGPSKEEITYPLIARDIRQLMDHLKIEKAFLCGYSTGGAVVLDFLLNCPDRALGGIVIGGMSEVNDKKLRNKISRGRFLSRIGAVGIVALSTAWGQAKPKLSFFRSLFNDAKKVNAKNAEQYYQYSLHYNCTAQLGNILQPVLLVYGEKDTLFHTYAKLLKERLPKSELVFIKNTKHQIPTKAPGFLNELIKQFIHHCGH</sequence>
<dbReference type="InterPro" id="IPR029058">
    <property type="entry name" value="AB_hydrolase_fold"/>
</dbReference>
<dbReference type="SUPFAM" id="SSF53474">
    <property type="entry name" value="alpha/beta-Hydrolases"/>
    <property type="match status" value="1"/>
</dbReference>
<dbReference type="PANTHER" id="PTHR43798">
    <property type="entry name" value="MONOACYLGLYCEROL LIPASE"/>
    <property type="match status" value="1"/>
</dbReference>
<dbReference type="GO" id="GO:0016787">
    <property type="term" value="F:hydrolase activity"/>
    <property type="evidence" value="ECO:0007669"/>
    <property type="project" value="UniProtKB-KW"/>
</dbReference>
<dbReference type="PRINTS" id="PR00111">
    <property type="entry name" value="ABHYDROLASE"/>
</dbReference>
<accession>A0ABW3RXU8</accession>
<dbReference type="EMBL" id="JBHTLM010000006">
    <property type="protein sequence ID" value="MFD1176696.1"/>
    <property type="molecule type" value="Genomic_DNA"/>
</dbReference>
<dbReference type="Gene3D" id="3.40.50.1820">
    <property type="entry name" value="alpha/beta hydrolase"/>
    <property type="match status" value="1"/>
</dbReference>
<evidence type="ECO:0000259" key="3">
    <source>
        <dbReference type="Pfam" id="PF00561"/>
    </source>
</evidence>
<evidence type="ECO:0000313" key="5">
    <source>
        <dbReference type="Proteomes" id="UP001597262"/>
    </source>
</evidence>
<keyword evidence="2" id="KW-0812">Transmembrane</keyword>
<dbReference type="Pfam" id="PF00561">
    <property type="entry name" value="Abhydrolase_1"/>
    <property type="match status" value="1"/>
</dbReference>
<keyword evidence="2" id="KW-0472">Membrane</keyword>
<dbReference type="InterPro" id="IPR000073">
    <property type="entry name" value="AB_hydrolase_1"/>
</dbReference>
<keyword evidence="5" id="KW-1185">Reference proteome</keyword>
<dbReference type="Proteomes" id="UP001597262">
    <property type="component" value="Unassembled WGS sequence"/>
</dbReference>
<comment type="caution">
    <text evidence="4">The sequence shown here is derived from an EMBL/GenBank/DDBJ whole genome shotgun (WGS) entry which is preliminary data.</text>
</comment>
<keyword evidence="2" id="KW-1133">Transmembrane helix</keyword>